<dbReference type="Pfam" id="PF00664">
    <property type="entry name" value="ABC_membrane"/>
    <property type="match status" value="2"/>
</dbReference>
<evidence type="ECO:0000256" key="1">
    <source>
        <dbReference type="ARBA" id="ARBA00004141"/>
    </source>
</evidence>
<dbReference type="CDD" id="cd18578">
    <property type="entry name" value="ABC_6TM_Pgp_ABCB1_D2_like"/>
    <property type="match status" value="1"/>
</dbReference>
<evidence type="ECO:0000256" key="4">
    <source>
        <dbReference type="ARBA" id="ARBA00022741"/>
    </source>
</evidence>
<dbReference type="InterPro" id="IPR003593">
    <property type="entry name" value="AAA+_ATPase"/>
</dbReference>
<keyword evidence="5" id="KW-0067">ATP-binding</keyword>
<proteinExistence type="predicted"/>
<feature type="compositionally biased region" description="Acidic residues" evidence="8">
    <location>
        <begin position="949"/>
        <end position="961"/>
    </location>
</feature>
<feature type="transmembrane region" description="Helical" evidence="9">
    <location>
        <begin position="1258"/>
        <end position="1287"/>
    </location>
</feature>
<feature type="compositionally biased region" description="Polar residues" evidence="8">
    <location>
        <begin position="903"/>
        <end position="917"/>
    </location>
</feature>
<feature type="domain" description="ABC transporter" evidence="10">
    <location>
        <begin position="1355"/>
        <end position="1591"/>
    </location>
</feature>
<dbReference type="InterPro" id="IPR039421">
    <property type="entry name" value="Type_1_exporter"/>
</dbReference>
<feature type="transmembrane region" description="Helical" evidence="9">
    <location>
        <begin position="1150"/>
        <end position="1171"/>
    </location>
</feature>
<evidence type="ECO:0000256" key="3">
    <source>
        <dbReference type="ARBA" id="ARBA00022692"/>
    </source>
</evidence>
<evidence type="ECO:0000256" key="8">
    <source>
        <dbReference type="SAM" id="MobiDB-lite"/>
    </source>
</evidence>
<feature type="compositionally biased region" description="Polar residues" evidence="8">
    <location>
        <begin position="757"/>
        <end position="775"/>
    </location>
</feature>
<organism evidence="12 13">
    <name type="scientific">Ceratobasidium theobromae</name>
    <dbReference type="NCBI Taxonomy" id="1582974"/>
    <lineage>
        <taxon>Eukaryota</taxon>
        <taxon>Fungi</taxon>
        <taxon>Dikarya</taxon>
        <taxon>Basidiomycota</taxon>
        <taxon>Agaricomycotina</taxon>
        <taxon>Agaricomycetes</taxon>
        <taxon>Cantharellales</taxon>
        <taxon>Ceratobasidiaceae</taxon>
        <taxon>Ceratobasidium</taxon>
    </lineage>
</organism>
<dbReference type="PANTHER" id="PTHR43394:SF1">
    <property type="entry name" value="ATP-BINDING CASSETTE SUB-FAMILY B MEMBER 10, MITOCHONDRIAL"/>
    <property type="match status" value="1"/>
</dbReference>
<feature type="region of interest" description="Disordered" evidence="8">
    <location>
        <begin position="902"/>
        <end position="987"/>
    </location>
</feature>
<feature type="transmembrane region" description="Helical" evidence="9">
    <location>
        <begin position="280"/>
        <end position="306"/>
    </location>
</feature>
<feature type="compositionally biased region" description="Basic and acidic residues" evidence="8">
    <location>
        <begin position="962"/>
        <end position="971"/>
    </location>
</feature>
<dbReference type="GO" id="GO:0016887">
    <property type="term" value="F:ATP hydrolysis activity"/>
    <property type="evidence" value="ECO:0007669"/>
    <property type="project" value="InterPro"/>
</dbReference>
<feature type="transmembrane region" description="Helical" evidence="9">
    <location>
        <begin position="101"/>
        <end position="122"/>
    </location>
</feature>
<dbReference type="Gene3D" id="3.40.50.300">
    <property type="entry name" value="P-loop containing nucleotide triphosphate hydrolases"/>
    <property type="match status" value="2"/>
</dbReference>
<dbReference type="OrthoDB" id="6500128at2759"/>
<evidence type="ECO:0000256" key="5">
    <source>
        <dbReference type="ARBA" id="ARBA00022840"/>
    </source>
</evidence>
<feature type="domain" description="ABC transmembrane type-1" evidence="11">
    <location>
        <begin position="41"/>
        <end position="349"/>
    </location>
</feature>
<keyword evidence="2" id="KW-0813">Transport</keyword>
<feature type="transmembrane region" description="Helical" evidence="9">
    <location>
        <begin position="1177"/>
        <end position="1198"/>
    </location>
</feature>
<dbReference type="InterPro" id="IPR011527">
    <property type="entry name" value="ABC1_TM_dom"/>
</dbReference>
<dbReference type="PANTHER" id="PTHR43394">
    <property type="entry name" value="ATP-DEPENDENT PERMEASE MDL1, MITOCHONDRIAL"/>
    <property type="match status" value="1"/>
</dbReference>
<accession>A0A5N5QFJ0</accession>
<dbReference type="EMBL" id="SSOP01000186">
    <property type="protein sequence ID" value="KAB5590231.1"/>
    <property type="molecule type" value="Genomic_DNA"/>
</dbReference>
<reference evidence="12 13" key="1">
    <citation type="journal article" date="2019" name="Fungal Biol. Biotechnol.">
        <title>Draft genome sequence of fastidious pathogen Ceratobasidium theobromae, which causes vascular-streak dieback in Theobroma cacao.</title>
        <authorList>
            <person name="Ali S.S."/>
            <person name="Asman A."/>
            <person name="Shao J."/>
            <person name="Firmansyah A.P."/>
            <person name="Susilo A.W."/>
            <person name="Rosmana A."/>
            <person name="McMahon P."/>
            <person name="Junaid M."/>
            <person name="Guest D."/>
            <person name="Kheng T.Y."/>
            <person name="Meinhardt L.W."/>
            <person name="Bailey B.A."/>
        </authorList>
    </citation>
    <scope>NUCLEOTIDE SEQUENCE [LARGE SCALE GENOMIC DNA]</scope>
    <source>
        <strain evidence="12 13">CT2</strain>
    </source>
</reference>
<feature type="region of interest" description="Disordered" evidence="8">
    <location>
        <begin position="725"/>
        <end position="775"/>
    </location>
</feature>
<comment type="subcellular location">
    <subcellularLocation>
        <location evidence="1">Membrane</location>
        <topology evidence="1">Multi-pass membrane protein</topology>
    </subcellularLocation>
</comment>
<comment type="caution">
    <text evidence="12">The sequence shown here is derived from an EMBL/GenBank/DDBJ whole genome shotgun (WGS) entry which is preliminary data.</text>
</comment>
<dbReference type="CDD" id="cd18577">
    <property type="entry name" value="ABC_6TM_Pgp_ABCB1_D1_like"/>
    <property type="match status" value="1"/>
</dbReference>
<dbReference type="Pfam" id="PF00005">
    <property type="entry name" value="ABC_tran"/>
    <property type="match status" value="2"/>
</dbReference>
<feature type="domain" description="ABC transporter" evidence="10">
    <location>
        <begin position="410"/>
        <end position="724"/>
    </location>
</feature>
<dbReference type="Proteomes" id="UP000383932">
    <property type="component" value="Unassembled WGS sequence"/>
</dbReference>
<keyword evidence="13" id="KW-1185">Reference proteome</keyword>
<dbReference type="GO" id="GO:0005524">
    <property type="term" value="F:ATP binding"/>
    <property type="evidence" value="ECO:0007669"/>
    <property type="project" value="UniProtKB-KW"/>
</dbReference>
<sequence>MGDDDTMPPGYSRMDEGPTPSLKLLFAYCTHHDKVTLLLPAIGVSLLSGGIAPFMTRVIGQAFDAFARFPLPAAQADMTPEALAAAKSRLLHEVGITAIELLALAGGALLLSSAMSSLWIWVAERNVMRLRRSVYEAVTHRRMEWFDAQMAQAEGDMTGAGGMMAKFARDTDDIRNATSLAMGQLIQHITTVLAALALALATSWALTLIILASIPILLFLQGASQAMAMPRYDAERNLLARAATVTTTCLAAIATIKAFNAQSSTRDRLSSILHQARKTAHACSAIWGVTAGGTQFVLFGMFVQGFWFGSLLVRQGHISPGQVMGVFWACLIAASNLQMCIPLIVAVSKGKSAAVAVAALLDPLARSWGGEDGKGPMPIQAPGAIPLVRAPTHRIPMRKIIPTRKCQGELGLHNVTFAYPSRPDQIVLKNVSIFIPANEMTFVVGGSGSGKSTVAQVMCGMYKIRNERARPQSQNRSSLGIDSKADAKLPIDQDEADYFAHTPGGMVVLDDQQLDMLDERWTRKNVALVSQQCILFDMSVHDNVAIGLAGSRLDDEEDGDDDVSDRHQSTPFVPRVSRDKVVEACRMALLHEFIRDLPQDYDTILNGGGGGAGEAEAEESGNGRISLSGGQRQRLAIARAWIRDPAVLILDEATSALDVTSRILVFEAIKAWRRNKTTIVITHDLSQIAPEDFVYVMKDGQVVQEGYRYNLQAEQGGVFEGMGNEYQGVGNDRSDSDDEDEIQEELRGTASLHHSMRPSTTQGHSTTRGYTNNDSDSNEYAWGMVTHAEARQVEEILDDGKQAESQLGMGFPASSTRHLSFAPYVQHPSLAGPSQWMLDAIADISGNARTPVQSYRHRHPSVAPLPLSAGRPRGSRGMRSSVDMAGRGLRLSAADLRRASLQWEPQSPTSATGNAQSGWPGAGSTRKSSIATRRSVIPRWTRKRRQDADSESDDQDSEEEETRAFEQEKNITKASGMAASQQRRIGARGERKEPIVELIVEQEQQQRDVEQSREVPPTLTSIVKRFYPTVPNKPLVLFGLLVSLASGAMTPLFSFLLATLMSEVAAGGRNIPLITKYALLVLLAAAGDGITGGLKFYIMEVAAMNWVTSLRERCFERILVQDKRWHDESAHSPAQIAQVLIKDGDDARTLIAVVIGQCITVVTMVSVGLVWAMVMGWQLTLVGFAVGPVFGLVMVLQVRWSGQIELRNKRAREQVAKQYYNAVANVRAIRAMALESVFRAQFEQSLERAMKTGVQGAFITGCGFGIVNALIYIAEAALFFVGAVLMAREGYSYLRMLQALNLVVFSVTIAAQLLSFVPRIVKSVQATHDFGQFLDLDTVTDESKGDLRFPVEGRLTFDHVQFAYPAQPEALVLRDISFQVDQGECVAVVGPSGCGKSTIASLIQRLYEPTGGSIRVNKHAIAGADVRYLREHIAVVSQHPALFDASVTENILFGSTRTTLEEVQNAAKAAQMHDWVMSQERGYETMLGEGAALISGGQAQRLQIARALVRQANILIMDEATSALDPANQDAIMDTVLNIKQDRITLVVTHKLAVMQRCDRILVVQDGVIAEEGPYQELMNRRGAFFSIASAGEWFAE</sequence>
<dbReference type="SUPFAM" id="SSF52540">
    <property type="entry name" value="P-loop containing nucleoside triphosphate hydrolases"/>
    <property type="match status" value="2"/>
</dbReference>
<feature type="transmembrane region" description="Helical" evidence="9">
    <location>
        <begin position="1035"/>
        <end position="1057"/>
    </location>
</feature>
<feature type="compositionally biased region" description="Low complexity" evidence="8">
    <location>
        <begin position="868"/>
        <end position="881"/>
    </location>
</feature>
<dbReference type="SMART" id="SM00382">
    <property type="entry name" value="AAA"/>
    <property type="match status" value="2"/>
</dbReference>
<dbReference type="InterPro" id="IPR036640">
    <property type="entry name" value="ABC1_TM_sf"/>
</dbReference>
<dbReference type="PROSITE" id="PS50893">
    <property type="entry name" value="ABC_TRANSPORTER_2"/>
    <property type="match status" value="2"/>
</dbReference>
<dbReference type="SUPFAM" id="SSF90123">
    <property type="entry name" value="ABC transporter transmembrane region"/>
    <property type="match status" value="2"/>
</dbReference>
<dbReference type="PROSITE" id="PS00211">
    <property type="entry name" value="ABC_TRANSPORTER_1"/>
    <property type="match status" value="2"/>
</dbReference>
<dbReference type="GO" id="GO:0005737">
    <property type="term" value="C:cytoplasm"/>
    <property type="evidence" value="ECO:0007669"/>
    <property type="project" value="UniProtKB-ARBA"/>
</dbReference>
<keyword evidence="4" id="KW-0547">Nucleotide-binding</keyword>
<feature type="transmembrane region" description="Helical" evidence="9">
    <location>
        <begin position="1077"/>
        <end position="1098"/>
    </location>
</feature>
<keyword evidence="7 9" id="KW-0472">Membrane</keyword>
<evidence type="ECO:0000259" key="10">
    <source>
        <dbReference type="PROSITE" id="PS50893"/>
    </source>
</evidence>
<dbReference type="InterPro" id="IPR003439">
    <property type="entry name" value="ABC_transporter-like_ATP-bd"/>
</dbReference>
<evidence type="ECO:0000256" key="7">
    <source>
        <dbReference type="ARBA" id="ARBA00023136"/>
    </source>
</evidence>
<feature type="transmembrane region" description="Helical" evidence="9">
    <location>
        <begin position="1299"/>
        <end position="1317"/>
    </location>
</feature>
<feature type="region of interest" description="Disordered" evidence="8">
    <location>
        <begin position="854"/>
        <end position="885"/>
    </location>
</feature>
<dbReference type="GO" id="GO:0015421">
    <property type="term" value="F:ABC-type oligopeptide transporter activity"/>
    <property type="evidence" value="ECO:0007669"/>
    <property type="project" value="TreeGrafter"/>
</dbReference>
<evidence type="ECO:0000256" key="2">
    <source>
        <dbReference type="ARBA" id="ARBA00022448"/>
    </source>
</evidence>
<dbReference type="FunFam" id="3.40.50.300:FF:000836">
    <property type="entry name" value="ABC transporter B family member 25"/>
    <property type="match status" value="1"/>
</dbReference>
<evidence type="ECO:0000256" key="6">
    <source>
        <dbReference type="ARBA" id="ARBA00022989"/>
    </source>
</evidence>
<dbReference type="PROSITE" id="PS50929">
    <property type="entry name" value="ABC_TM1F"/>
    <property type="match status" value="2"/>
</dbReference>
<dbReference type="Gene3D" id="1.20.1560.10">
    <property type="entry name" value="ABC transporter type 1, transmembrane domain"/>
    <property type="match status" value="2"/>
</dbReference>
<feature type="transmembrane region" description="Helical" evidence="9">
    <location>
        <begin position="192"/>
        <end position="218"/>
    </location>
</feature>
<evidence type="ECO:0000256" key="9">
    <source>
        <dbReference type="SAM" id="Phobius"/>
    </source>
</evidence>
<keyword evidence="6 9" id="KW-1133">Transmembrane helix</keyword>
<evidence type="ECO:0000259" key="11">
    <source>
        <dbReference type="PROSITE" id="PS50929"/>
    </source>
</evidence>
<protein>
    <submittedName>
        <fullName evidence="12">Multidrug resistance protein 2</fullName>
    </submittedName>
</protein>
<feature type="domain" description="ABC transmembrane type-1" evidence="11">
    <location>
        <begin position="1037"/>
        <end position="1322"/>
    </location>
</feature>
<keyword evidence="3 9" id="KW-0812">Transmembrane</keyword>
<gene>
    <name evidence="12" type="ORF">CTheo_6334</name>
</gene>
<feature type="transmembrane region" description="Helical" evidence="9">
    <location>
        <begin position="238"/>
        <end position="259"/>
    </location>
</feature>
<dbReference type="GO" id="GO:0016020">
    <property type="term" value="C:membrane"/>
    <property type="evidence" value="ECO:0007669"/>
    <property type="project" value="UniProtKB-SubCell"/>
</dbReference>
<dbReference type="InterPro" id="IPR017871">
    <property type="entry name" value="ABC_transporter-like_CS"/>
</dbReference>
<evidence type="ECO:0000313" key="13">
    <source>
        <dbReference type="Proteomes" id="UP000383932"/>
    </source>
</evidence>
<name>A0A5N5QFJ0_9AGAM</name>
<evidence type="ECO:0000313" key="12">
    <source>
        <dbReference type="EMBL" id="KAB5590231.1"/>
    </source>
</evidence>
<dbReference type="InterPro" id="IPR027417">
    <property type="entry name" value="P-loop_NTPase"/>
</dbReference>